<evidence type="ECO:0000313" key="1">
    <source>
        <dbReference type="EMBL" id="DAA34141.1"/>
    </source>
</evidence>
<sequence>MRKHAAFGIFILAIYCKIQYGALILASPLATQIANQRTKMRVKMVNLTSEAEHYIKTLNETWHNITSWNFTDGYSYSNTSEKLDGVYPINATLYNLTFKPEMVDYKTMPNSVQMISYFWKITKGIYCPFPLSVNLSLLQRSDQEFTKTNITFNLSNRLQLLNRTPNHRETPKGEGIRTYQEVYPFTAQASFDGYFTYQTGGPQWNDTQHHAVNVTVLRNVSKGLLTDGKELLYTIQGYFV</sequence>
<reference evidence="1" key="1">
    <citation type="journal article" date="2011" name="BMC Genomics">
        <title>A further insight into the sialome of the tropical bont tick, Amblyomma variegatum.</title>
        <authorList>
            <person name="Ribeiro J.M."/>
            <person name="Anderson J.M."/>
            <person name="Manoukis N.C."/>
            <person name="Meng Z."/>
            <person name="Francishetti I.M."/>
        </authorList>
    </citation>
    <scope>NUCLEOTIDE SEQUENCE</scope>
    <source>
        <strain evidence="1">Amb_var-107</strain>
        <tissue evidence="1">Salivary gland</tissue>
    </source>
</reference>
<dbReference type="AlphaFoldDB" id="F0J8A8"/>
<protein>
    <submittedName>
        <fullName evidence="1">Dermacentor immunosuppressant protein p36-like protein</fullName>
    </submittedName>
</protein>
<accession>F0J8A8</accession>
<proteinExistence type="evidence at transcript level"/>
<name>F0J8A8_AMBVA</name>
<organism evidence="1">
    <name type="scientific">Amblyomma variegatum</name>
    <name type="common">Tropical bont tick</name>
    <dbReference type="NCBI Taxonomy" id="34610"/>
    <lineage>
        <taxon>Eukaryota</taxon>
        <taxon>Metazoa</taxon>
        <taxon>Ecdysozoa</taxon>
        <taxon>Arthropoda</taxon>
        <taxon>Chelicerata</taxon>
        <taxon>Arachnida</taxon>
        <taxon>Acari</taxon>
        <taxon>Parasitiformes</taxon>
        <taxon>Ixodida</taxon>
        <taxon>Ixodoidea</taxon>
        <taxon>Ixodidae</taxon>
        <taxon>Amblyomminae</taxon>
        <taxon>Amblyomma</taxon>
    </lineage>
</organism>
<feature type="non-terminal residue" evidence="1">
    <location>
        <position position="240"/>
    </location>
</feature>
<dbReference type="EMBL" id="BK007109">
    <property type="protein sequence ID" value="DAA34141.1"/>
    <property type="molecule type" value="mRNA"/>
</dbReference>